<comment type="caution">
    <text evidence="2">The sequence shown here is derived from an EMBL/GenBank/DDBJ whole genome shotgun (WGS) entry which is preliminary data.</text>
</comment>
<dbReference type="EMBL" id="MDYN01000002">
    <property type="protein sequence ID" value="OQD89392.1"/>
    <property type="molecule type" value="Genomic_DNA"/>
</dbReference>
<organism evidence="2 3">
    <name type="scientific">Penicillium antarcticum</name>
    <dbReference type="NCBI Taxonomy" id="416450"/>
    <lineage>
        <taxon>Eukaryota</taxon>
        <taxon>Fungi</taxon>
        <taxon>Dikarya</taxon>
        <taxon>Ascomycota</taxon>
        <taxon>Pezizomycotina</taxon>
        <taxon>Eurotiomycetes</taxon>
        <taxon>Eurotiomycetidae</taxon>
        <taxon>Eurotiales</taxon>
        <taxon>Aspergillaceae</taxon>
        <taxon>Penicillium</taxon>
    </lineage>
</organism>
<dbReference type="STRING" id="416450.A0A1V6QK83"/>
<evidence type="ECO:0000256" key="1">
    <source>
        <dbReference type="ARBA" id="ARBA00023002"/>
    </source>
</evidence>
<sequence>MCDVRAFESYGADYLVDHSFKVNLPSYTISRFVRHSPSGDDTLLTSKAKLFDAHSEALKQSLSGLTAVHSSEINFCPILFGGTFKSDLTVQCSKHMRYLLLLAALRKPLGQSTLW</sequence>
<dbReference type="InterPro" id="IPR042098">
    <property type="entry name" value="TauD-like_sf"/>
</dbReference>
<keyword evidence="3" id="KW-1185">Reference proteome</keyword>
<keyword evidence="1" id="KW-0560">Oxidoreductase</keyword>
<dbReference type="Proteomes" id="UP000191672">
    <property type="component" value="Unassembled WGS sequence"/>
</dbReference>
<evidence type="ECO:0000313" key="2">
    <source>
        <dbReference type="EMBL" id="OQD89392.1"/>
    </source>
</evidence>
<accession>A0A1V6QK83</accession>
<gene>
    <name evidence="2" type="ORF">PENANT_c002G07356</name>
</gene>
<name>A0A1V6QK83_9EURO</name>
<dbReference type="SUPFAM" id="SSF51197">
    <property type="entry name" value="Clavaminate synthase-like"/>
    <property type="match status" value="1"/>
</dbReference>
<evidence type="ECO:0000313" key="3">
    <source>
        <dbReference type="Proteomes" id="UP000191672"/>
    </source>
</evidence>
<protein>
    <submittedName>
        <fullName evidence="2">Uncharacterized protein</fullName>
    </submittedName>
</protein>
<reference evidence="3" key="1">
    <citation type="journal article" date="2017" name="Nat. Microbiol.">
        <title>Global analysis of biosynthetic gene clusters reveals vast potential of secondary metabolite production in Penicillium species.</title>
        <authorList>
            <person name="Nielsen J.C."/>
            <person name="Grijseels S."/>
            <person name="Prigent S."/>
            <person name="Ji B."/>
            <person name="Dainat J."/>
            <person name="Nielsen K.F."/>
            <person name="Frisvad J.C."/>
            <person name="Workman M."/>
            <person name="Nielsen J."/>
        </authorList>
    </citation>
    <scope>NUCLEOTIDE SEQUENCE [LARGE SCALE GENOMIC DNA]</scope>
    <source>
        <strain evidence="3">IBT 31811</strain>
    </source>
</reference>
<dbReference type="Gene3D" id="3.60.130.10">
    <property type="entry name" value="Clavaminate synthase-like"/>
    <property type="match status" value="1"/>
</dbReference>
<dbReference type="AlphaFoldDB" id="A0A1V6QK83"/>
<dbReference type="GO" id="GO:0016491">
    <property type="term" value="F:oxidoreductase activity"/>
    <property type="evidence" value="ECO:0007669"/>
    <property type="project" value="UniProtKB-KW"/>
</dbReference>
<proteinExistence type="predicted"/>